<evidence type="ECO:0000313" key="3">
    <source>
        <dbReference type="EMBL" id="PWJ41994.1"/>
    </source>
</evidence>
<dbReference type="RefSeq" id="WP_109618539.1">
    <property type="nucleotide sequence ID" value="NZ_QGDO01000003.1"/>
</dbReference>
<dbReference type="OrthoDB" id="9814399at2"/>
<dbReference type="Gene3D" id="2.40.128.520">
    <property type="match status" value="1"/>
</dbReference>
<sequence>MKNLLILFGLLLLSYSSFAQKSAIGKWKTIDDETGKARSIVEIFEKNGKVFGKIAELLDDDPSKVCDKCPDDRKDQKIVGLEIIRDMELEEEGLYEEGEILDPANGKIYGCILKVSESGEKMEVRGFLGFSLLGRSQEWIKVQ</sequence>
<dbReference type="Pfam" id="PF09917">
    <property type="entry name" value="DUF2147"/>
    <property type="match status" value="1"/>
</dbReference>
<keyword evidence="1" id="KW-0732">Signal</keyword>
<name>A0A315ZBA0_SEDFL</name>
<dbReference type="InterPro" id="IPR019223">
    <property type="entry name" value="DUF2147"/>
</dbReference>
<organism evidence="3 4">
    <name type="scientific">Sediminitomix flava</name>
    <dbReference type="NCBI Taxonomy" id="379075"/>
    <lineage>
        <taxon>Bacteria</taxon>
        <taxon>Pseudomonadati</taxon>
        <taxon>Bacteroidota</taxon>
        <taxon>Cytophagia</taxon>
        <taxon>Cytophagales</taxon>
        <taxon>Flammeovirgaceae</taxon>
        <taxon>Sediminitomix</taxon>
    </lineage>
</organism>
<accession>A0A315ZBA0</accession>
<feature type="signal peptide" evidence="1">
    <location>
        <begin position="1"/>
        <end position="19"/>
    </location>
</feature>
<evidence type="ECO:0000256" key="1">
    <source>
        <dbReference type="SAM" id="SignalP"/>
    </source>
</evidence>
<dbReference type="PANTHER" id="PTHR36919:SF3">
    <property type="entry name" value="BLL5882 PROTEIN"/>
    <property type="match status" value="1"/>
</dbReference>
<dbReference type="Proteomes" id="UP000245535">
    <property type="component" value="Unassembled WGS sequence"/>
</dbReference>
<feature type="chain" id="PRO_5016340047" evidence="1">
    <location>
        <begin position="20"/>
        <end position="143"/>
    </location>
</feature>
<dbReference type="EMBL" id="QGDO01000003">
    <property type="protein sequence ID" value="PWJ41994.1"/>
    <property type="molecule type" value="Genomic_DNA"/>
</dbReference>
<evidence type="ECO:0000313" key="4">
    <source>
        <dbReference type="Proteomes" id="UP000245535"/>
    </source>
</evidence>
<dbReference type="PANTHER" id="PTHR36919">
    <property type="entry name" value="BLR1215 PROTEIN"/>
    <property type="match status" value="1"/>
</dbReference>
<comment type="caution">
    <text evidence="3">The sequence shown here is derived from an EMBL/GenBank/DDBJ whole genome shotgun (WGS) entry which is preliminary data.</text>
</comment>
<gene>
    <name evidence="3" type="ORF">BC781_103244</name>
</gene>
<proteinExistence type="predicted"/>
<feature type="domain" description="DUF2147" evidence="2">
    <location>
        <begin position="25"/>
        <end position="140"/>
    </location>
</feature>
<protein>
    <submittedName>
        <fullName evidence="3">Uncharacterized protein (DUF2147 family)</fullName>
    </submittedName>
</protein>
<reference evidence="3 4" key="1">
    <citation type="submission" date="2018-03" db="EMBL/GenBank/DDBJ databases">
        <title>Genomic Encyclopedia of Archaeal and Bacterial Type Strains, Phase II (KMG-II): from individual species to whole genera.</title>
        <authorList>
            <person name="Goeker M."/>
        </authorList>
    </citation>
    <scope>NUCLEOTIDE SEQUENCE [LARGE SCALE GENOMIC DNA]</scope>
    <source>
        <strain evidence="3 4">DSM 28229</strain>
    </source>
</reference>
<dbReference type="AlphaFoldDB" id="A0A315ZBA0"/>
<evidence type="ECO:0000259" key="2">
    <source>
        <dbReference type="Pfam" id="PF09917"/>
    </source>
</evidence>
<keyword evidence="4" id="KW-1185">Reference proteome</keyword>